<protein>
    <submittedName>
        <fullName evidence="5">Ribokinase family sugar kinase</fullName>
    </submittedName>
</protein>
<dbReference type="OrthoDB" id="9813569at2"/>
<dbReference type="PANTHER" id="PTHR43320">
    <property type="entry name" value="SUGAR KINASE"/>
    <property type="match status" value="1"/>
</dbReference>
<reference evidence="5 6" key="1">
    <citation type="journal article" date="2013" name="PLoS ONE">
        <title>Bacterial endosymbiosis in a chordate host: long-term co-evolution and conservation of secondary metabolism.</title>
        <authorList>
            <person name="Kwan J.C."/>
            <person name="Schmidt E.W."/>
        </authorList>
    </citation>
    <scope>NUCLEOTIDE SEQUENCE [LARGE SCALE GENOMIC DNA]</scope>
    <source>
        <strain evidence="6">faulkneri L5</strain>
    </source>
</reference>
<dbReference type="SUPFAM" id="SSF53613">
    <property type="entry name" value="Ribokinase-like"/>
    <property type="match status" value="1"/>
</dbReference>
<evidence type="ECO:0000256" key="3">
    <source>
        <dbReference type="ARBA" id="ARBA00022777"/>
    </source>
</evidence>
<evidence type="ECO:0000256" key="1">
    <source>
        <dbReference type="ARBA" id="ARBA00010688"/>
    </source>
</evidence>
<name>V9TTI8_9PROT</name>
<dbReference type="EMBL" id="CP006745">
    <property type="protein sequence ID" value="AHC73482.1"/>
    <property type="molecule type" value="Genomic_DNA"/>
</dbReference>
<dbReference type="STRING" id="1401328.P856_253"/>
<accession>V9TTI8</accession>
<dbReference type="InterPro" id="IPR002173">
    <property type="entry name" value="Carboh/pur_kinase_PfkB_CS"/>
</dbReference>
<sequence length="329" mass="35854">MCKNMHVVTIGNAIVDIISYCDDDFLLRENIKKGAMTLIDAERLKSLYAAIGASVEMSGGSAANTAAGLAALGSSTRYIGKVRDDKFGRVFRQDITAQGVHFDTSAALDGPQTACSLVLVTPDTQRSMNTFLGACVNLISDDISEDMLAAAQMVYLEGYLWDQPESQKVFFKAIEIAHRTNGKIAMSLSDSFCVERYRADFKNLVKRHVDLLFANEMEVLSLFESDRLDDILDIIRIEVETAVITRGEKGAVIVNRDEIHVLDAEPVANIVDSTGAGDLYAAGFLHGYTSGKDIITCGRIGMICASEIISHIGARPEVDLKMLLTQKLS</sequence>
<evidence type="ECO:0000259" key="4">
    <source>
        <dbReference type="Pfam" id="PF00294"/>
    </source>
</evidence>
<gene>
    <name evidence="5" type="primary">pfkB</name>
    <name evidence="5" type="ORF">P856_253</name>
</gene>
<dbReference type="eggNOG" id="COG0524">
    <property type="taxonomic scope" value="Bacteria"/>
</dbReference>
<dbReference type="PANTHER" id="PTHR43320:SF3">
    <property type="entry name" value="CARBOHYDRATE KINASE PFKB DOMAIN-CONTAINING PROTEIN"/>
    <property type="match status" value="1"/>
</dbReference>
<dbReference type="Proteomes" id="UP000018700">
    <property type="component" value="Chromosome"/>
</dbReference>
<dbReference type="PROSITE" id="PS00584">
    <property type="entry name" value="PFKB_KINASES_2"/>
    <property type="match status" value="1"/>
</dbReference>
<keyword evidence="6" id="KW-1185">Reference proteome</keyword>
<dbReference type="Pfam" id="PF00294">
    <property type="entry name" value="PfkB"/>
    <property type="match status" value="1"/>
</dbReference>
<proteinExistence type="inferred from homology"/>
<dbReference type="Gene3D" id="3.30.1110.10">
    <property type="match status" value="1"/>
</dbReference>
<evidence type="ECO:0000256" key="2">
    <source>
        <dbReference type="ARBA" id="ARBA00022679"/>
    </source>
</evidence>
<dbReference type="InterPro" id="IPR029056">
    <property type="entry name" value="Ribokinase-like"/>
</dbReference>
<evidence type="ECO:0000313" key="6">
    <source>
        <dbReference type="Proteomes" id="UP000018700"/>
    </source>
</evidence>
<dbReference type="AlphaFoldDB" id="V9TTI8"/>
<keyword evidence="3 5" id="KW-0418">Kinase</keyword>
<feature type="domain" description="Carbohydrate kinase PfkB" evidence="4">
    <location>
        <begin position="57"/>
        <end position="316"/>
    </location>
</feature>
<comment type="similarity">
    <text evidence="1">Belongs to the carbohydrate kinase PfkB family.</text>
</comment>
<dbReference type="RefSeq" id="WP_025300362.1">
    <property type="nucleotide sequence ID" value="NZ_CP006745.1"/>
</dbReference>
<dbReference type="GO" id="GO:0016301">
    <property type="term" value="F:kinase activity"/>
    <property type="evidence" value="ECO:0007669"/>
    <property type="project" value="UniProtKB-KW"/>
</dbReference>
<dbReference type="CDD" id="cd01168">
    <property type="entry name" value="adenosine_kinase"/>
    <property type="match status" value="1"/>
</dbReference>
<dbReference type="InterPro" id="IPR011611">
    <property type="entry name" value="PfkB_dom"/>
</dbReference>
<organism evidence="5 6">
    <name type="scientific">Candidatus Endolissoclinum faulkneri L5</name>
    <dbReference type="NCBI Taxonomy" id="1401328"/>
    <lineage>
        <taxon>Bacteria</taxon>
        <taxon>Pseudomonadati</taxon>
        <taxon>Pseudomonadota</taxon>
        <taxon>Alphaproteobacteria</taxon>
        <taxon>Rhodospirillales</taxon>
        <taxon>Rhodospirillaceae</taxon>
        <taxon>Candidatus Endolissoclinum</taxon>
    </lineage>
</organism>
<dbReference type="HOGENOM" id="CLU_027634_5_1_5"/>
<evidence type="ECO:0000313" key="5">
    <source>
        <dbReference type="EMBL" id="AHC73482.1"/>
    </source>
</evidence>
<dbReference type="PATRIC" id="fig|1401328.3.peg.242"/>
<keyword evidence="2" id="KW-0808">Transferase</keyword>
<dbReference type="Gene3D" id="3.40.1190.20">
    <property type="match status" value="1"/>
</dbReference>
<dbReference type="KEGG" id="efk:P856_253"/>
<dbReference type="InterPro" id="IPR052700">
    <property type="entry name" value="Carb_kinase_PfkB-like"/>
</dbReference>